<dbReference type="Proteomes" id="UP000050501">
    <property type="component" value="Unassembled WGS sequence"/>
</dbReference>
<sequence length="103" mass="10978">MEILLSPPIAFLLYIPLVLVITQVGKTLAGPEHPNEMKSSVYGSGEEAQTYLAAPGYKPFFLIAFFFAILHLGMLVLGTGQLNLTTGAFLVGLIMALLALVLG</sequence>
<dbReference type="EMBL" id="LGCM01000011">
    <property type="protein sequence ID" value="KPL90496.1"/>
    <property type="molecule type" value="Genomic_DNA"/>
</dbReference>
<reference evidence="2 3" key="1">
    <citation type="submission" date="2015-07" db="EMBL/GenBank/DDBJ databases">
        <title>Genome sequence of Levilinea saccharolytica DSM 16555.</title>
        <authorList>
            <person name="Hemp J."/>
            <person name="Ward L.M."/>
            <person name="Pace L.A."/>
            <person name="Fischer W.W."/>
        </authorList>
    </citation>
    <scope>NUCLEOTIDE SEQUENCE [LARGE SCALE GENOMIC DNA]</scope>
    <source>
        <strain evidence="2 3">KIBI-1</strain>
    </source>
</reference>
<keyword evidence="1" id="KW-1133">Transmembrane helix</keyword>
<keyword evidence="3" id="KW-1185">Reference proteome</keyword>
<organism evidence="2 3">
    <name type="scientific">Levilinea saccharolytica</name>
    <dbReference type="NCBI Taxonomy" id="229921"/>
    <lineage>
        <taxon>Bacteria</taxon>
        <taxon>Bacillati</taxon>
        <taxon>Chloroflexota</taxon>
        <taxon>Anaerolineae</taxon>
        <taxon>Anaerolineales</taxon>
        <taxon>Anaerolineaceae</taxon>
        <taxon>Levilinea</taxon>
    </lineage>
</organism>
<dbReference type="OrthoDB" id="165512at2"/>
<protein>
    <recommendedName>
        <fullName evidence="4">NADH-quinone oxidoreductase subunit</fullName>
    </recommendedName>
</protein>
<evidence type="ECO:0000313" key="3">
    <source>
        <dbReference type="Proteomes" id="UP000050501"/>
    </source>
</evidence>
<feature type="transmembrane region" description="Helical" evidence="1">
    <location>
        <begin position="84"/>
        <end position="102"/>
    </location>
</feature>
<dbReference type="InterPro" id="IPR038430">
    <property type="entry name" value="NDAH_ubi_oxred_su3_sf"/>
</dbReference>
<comment type="caution">
    <text evidence="2">The sequence shown here is derived from an EMBL/GenBank/DDBJ whole genome shotgun (WGS) entry which is preliminary data.</text>
</comment>
<evidence type="ECO:0000313" key="2">
    <source>
        <dbReference type="EMBL" id="KPL90496.1"/>
    </source>
</evidence>
<evidence type="ECO:0000256" key="1">
    <source>
        <dbReference type="SAM" id="Phobius"/>
    </source>
</evidence>
<keyword evidence="1" id="KW-0472">Membrane</keyword>
<accession>A0A0P6YIW6</accession>
<proteinExistence type="predicted"/>
<dbReference type="AlphaFoldDB" id="A0A0P6YIW6"/>
<dbReference type="STRING" id="229921.ADN01_02465"/>
<dbReference type="RefSeq" id="WP_062417844.1">
    <property type="nucleotide sequence ID" value="NZ_DF967974.1"/>
</dbReference>
<name>A0A0P6YIW6_9CHLR</name>
<keyword evidence="1" id="KW-0812">Transmembrane</keyword>
<evidence type="ECO:0008006" key="4">
    <source>
        <dbReference type="Google" id="ProtNLM"/>
    </source>
</evidence>
<dbReference type="Gene3D" id="1.20.58.1610">
    <property type="entry name" value="NADH:ubiquinone/plastoquinone oxidoreductase, chain 3"/>
    <property type="match status" value="1"/>
</dbReference>
<gene>
    <name evidence="2" type="ORF">ADN01_02465</name>
</gene>
<feature type="transmembrane region" description="Helical" evidence="1">
    <location>
        <begin position="60"/>
        <end position="77"/>
    </location>
</feature>